<dbReference type="Gene3D" id="1.10.101.10">
    <property type="entry name" value="PGBD-like superfamily/PGBD"/>
    <property type="match status" value="1"/>
</dbReference>
<evidence type="ECO:0000256" key="2">
    <source>
        <dbReference type="ARBA" id="ARBA00007553"/>
    </source>
</evidence>
<evidence type="ECO:0000259" key="6">
    <source>
        <dbReference type="SMART" id="SM00644"/>
    </source>
</evidence>
<evidence type="ECO:0000256" key="3">
    <source>
        <dbReference type="ARBA" id="ARBA00011901"/>
    </source>
</evidence>
<dbReference type="Proteomes" id="UP000470384">
    <property type="component" value="Unassembled WGS sequence"/>
</dbReference>
<accession>A0A845QET9</accession>
<name>A0A845QET9_9HYPH</name>
<sequence length="247" mass="26775">MHISSRWSPNFDSRAGQAAPDMVVVHYTGMETAEAALDRLVDPEAKVSAHYLIDEAGKCFALVPEFQRAWHAGVSSWQGETDINSLSIGIELANKGHEFGYPEFPEAQIVTLLELLGDIWQRWPIDPRRVVGHSDVAPGRKADPGEKFPWKRLADNGFAVWVRPAPITPGPTLGPGDSGQGVLDLQAALALAGYGIETDGTYGDVTHAVVTAFQRRHRPESVDGIADLSTLRTLASYLAAVKTPPTE</sequence>
<dbReference type="InterPro" id="IPR036366">
    <property type="entry name" value="PGBDSf"/>
</dbReference>
<dbReference type="Pfam" id="PF01471">
    <property type="entry name" value="PG_binding_1"/>
    <property type="match status" value="1"/>
</dbReference>
<evidence type="ECO:0000256" key="5">
    <source>
        <dbReference type="ARBA" id="ARBA00023316"/>
    </source>
</evidence>
<keyword evidence="4" id="KW-0378">Hydrolase</keyword>
<dbReference type="PANTHER" id="PTHR30417">
    <property type="entry name" value="N-ACETYLMURAMOYL-L-ALANINE AMIDASE AMID"/>
    <property type="match status" value="1"/>
</dbReference>
<comment type="similarity">
    <text evidence="2">Belongs to the N-acetylmuramoyl-L-alanine amidase 2 family.</text>
</comment>
<dbReference type="RefSeq" id="WP_160588946.1">
    <property type="nucleotide sequence ID" value="NZ_BMHN01000001.1"/>
</dbReference>
<dbReference type="Gene3D" id="3.40.80.10">
    <property type="entry name" value="Peptidoglycan recognition protein-like"/>
    <property type="match status" value="1"/>
</dbReference>
<dbReference type="CDD" id="cd06583">
    <property type="entry name" value="PGRP"/>
    <property type="match status" value="1"/>
</dbReference>
<dbReference type="Pfam" id="PF01510">
    <property type="entry name" value="Amidase_2"/>
    <property type="match status" value="1"/>
</dbReference>
<dbReference type="EMBL" id="WXYQ01000013">
    <property type="protein sequence ID" value="NBG96949.1"/>
    <property type="molecule type" value="Genomic_DNA"/>
</dbReference>
<keyword evidence="8" id="KW-1185">Reference proteome</keyword>
<dbReference type="SMART" id="SM00644">
    <property type="entry name" value="Ami_2"/>
    <property type="match status" value="1"/>
</dbReference>
<protein>
    <recommendedName>
        <fullName evidence="3">N-acetylmuramoyl-L-alanine amidase</fullName>
        <ecNumber evidence="3">3.5.1.28</ecNumber>
    </recommendedName>
</protein>
<evidence type="ECO:0000256" key="4">
    <source>
        <dbReference type="ARBA" id="ARBA00022801"/>
    </source>
</evidence>
<reference evidence="7 8" key="1">
    <citation type="journal article" date="2016" name="Int. J. Syst. Evol. Microbiol.">
        <title>Pyruvatibacter mobilis gen. nov., sp. nov., a marine bacterium from the culture broth of Picochlorum sp. 122.</title>
        <authorList>
            <person name="Wang G."/>
            <person name="Tang M."/>
            <person name="Wu H."/>
            <person name="Dai S."/>
            <person name="Li T."/>
            <person name="Chen C."/>
            <person name="He H."/>
            <person name="Fan J."/>
            <person name="Xiang W."/>
            <person name="Li X."/>
        </authorList>
    </citation>
    <scope>NUCLEOTIDE SEQUENCE [LARGE SCALE GENOMIC DNA]</scope>
    <source>
        <strain evidence="7 8">GYP-11</strain>
    </source>
</reference>
<feature type="domain" description="N-acetylmuramoyl-L-alanine amidase" evidence="6">
    <location>
        <begin position="8"/>
        <end position="145"/>
    </location>
</feature>
<dbReference type="InterPro" id="IPR051206">
    <property type="entry name" value="NAMLAA_amidase_2"/>
</dbReference>
<evidence type="ECO:0000313" key="7">
    <source>
        <dbReference type="EMBL" id="NBG96949.1"/>
    </source>
</evidence>
<dbReference type="InterPro" id="IPR036505">
    <property type="entry name" value="Amidase/PGRP_sf"/>
</dbReference>
<dbReference type="PANTHER" id="PTHR30417:SF1">
    <property type="entry name" value="N-ACETYLMURAMOYL-L-ALANINE AMIDASE AMID"/>
    <property type="match status" value="1"/>
</dbReference>
<dbReference type="OrthoDB" id="9794842at2"/>
<proteinExistence type="inferred from homology"/>
<dbReference type="GO" id="GO:0009253">
    <property type="term" value="P:peptidoglycan catabolic process"/>
    <property type="evidence" value="ECO:0007669"/>
    <property type="project" value="InterPro"/>
</dbReference>
<dbReference type="InterPro" id="IPR036365">
    <property type="entry name" value="PGBD-like_sf"/>
</dbReference>
<dbReference type="GO" id="GO:0009254">
    <property type="term" value="P:peptidoglycan turnover"/>
    <property type="evidence" value="ECO:0007669"/>
    <property type="project" value="TreeGrafter"/>
</dbReference>
<dbReference type="SUPFAM" id="SSF55846">
    <property type="entry name" value="N-acetylmuramoyl-L-alanine amidase-like"/>
    <property type="match status" value="1"/>
</dbReference>
<organism evidence="7 8">
    <name type="scientific">Pyruvatibacter mobilis</name>
    <dbReference type="NCBI Taxonomy" id="1712261"/>
    <lineage>
        <taxon>Bacteria</taxon>
        <taxon>Pseudomonadati</taxon>
        <taxon>Pseudomonadota</taxon>
        <taxon>Alphaproteobacteria</taxon>
        <taxon>Hyphomicrobiales</taxon>
        <taxon>Parvibaculaceae</taxon>
        <taxon>Pyruvatibacter</taxon>
    </lineage>
</organism>
<comment type="caution">
    <text evidence="7">The sequence shown here is derived from an EMBL/GenBank/DDBJ whole genome shotgun (WGS) entry which is preliminary data.</text>
</comment>
<dbReference type="GO" id="GO:0019867">
    <property type="term" value="C:outer membrane"/>
    <property type="evidence" value="ECO:0007669"/>
    <property type="project" value="TreeGrafter"/>
</dbReference>
<keyword evidence="5" id="KW-0961">Cell wall biogenesis/degradation</keyword>
<dbReference type="AlphaFoldDB" id="A0A845QET9"/>
<gene>
    <name evidence="7" type="ORF">GTQ45_14520</name>
</gene>
<dbReference type="GO" id="GO:0071555">
    <property type="term" value="P:cell wall organization"/>
    <property type="evidence" value="ECO:0007669"/>
    <property type="project" value="UniProtKB-KW"/>
</dbReference>
<dbReference type="InterPro" id="IPR002477">
    <property type="entry name" value="Peptidoglycan-bd-like"/>
</dbReference>
<evidence type="ECO:0000313" key="8">
    <source>
        <dbReference type="Proteomes" id="UP000470384"/>
    </source>
</evidence>
<evidence type="ECO:0000256" key="1">
    <source>
        <dbReference type="ARBA" id="ARBA00001561"/>
    </source>
</evidence>
<comment type="catalytic activity">
    <reaction evidence="1">
        <text>Hydrolyzes the link between N-acetylmuramoyl residues and L-amino acid residues in certain cell-wall glycopeptides.</text>
        <dbReference type="EC" id="3.5.1.28"/>
    </reaction>
</comment>
<dbReference type="GeneID" id="300654005"/>
<dbReference type="EC" id="3.5.1.28" evidence="3"/>
<dbReference type="GO" id="GO:0008745">
    <property type="term" value="F:N-acetylmuramoyl-L-alanine amidase activity"/>
    <property type="evidence" value="ECO:0007669"/>
    <property type="project" value="UniProtKB-EC"/>
</dbReference>
<dbReference type="InterPro" id="IPR002502">
    <property type="entry name" value="Amidase_domain"/>
</dbReference>
<dbReference type="SUPFAM" id="SSF47090">
    <property type="entry name" value="PGBD-like"/>
    <property type="match status" value="1"/>
</dbReference>